<evidence type="ECO:0000313" key="2">
    <source>
        <dbReference type="EMBL" id="SDZ79953.1"/>
    </source>
</evidence>
<sequence>MKSINLRSPLYYDKRGNGNHVLLFVHGFLESSKMWNSVLSHFDEEKYTVYTIDLPGHGDSPVFEEANNLEKLAELIFEFVKLHKIDELSIIGHSLGGYIALAFAEKYPDILQKLILLNSTSLADSDVRKKDRNRAIELLKKHPRAFKSMAVKNLFLPETHQKYEFNKAAEVAQQCETQALILITEAMRDRRNRSDILNQFSSQSLLIFGDQDQIASFQDMESVIEKYDLNTAVLSGGHMSLIEHPEKVIQLIKEFL</sequence>
<dbReference type="InterPro" id="IPR000639">
    <property type="entry name" value="Epox_hydrolase-like"/>
</dbReference>
<dbReference type="GO" id="GO:0003824">
    <property type="term" value="F:catalytic activity"/>
    <property type="evidence" value="ECO:0007669"/>
    <property type="project" value="InterPro"/>
</dbReference>
<dbReference type="PRINTS" id="PR00111">
    <property type="entry name" value="ABHYDROLASE"/>
</dbReference>
<organism evidence="2 3">
    <name type="scientific">Psychroflexus halocasei</name>
    <dbReference type="NCBI Taxonomy" id="908615"/>
    <lineage>
        <taxon>Bacteria</taxon>
        <taxon>Pseudomonadati</taxon>
        <taxon>Bacteroidota</taxon>
        <taxon>Flavobacteriia</taxon>
        <taxon>Flavobacteriales</taxon>
        <taxon>Flavobacteriaceae</taxon>
        <taxon>Psychroflexus</taxon>
    </lineage>
</organism>
<dbReference type="PRINTS" id="PR00412">
    <property type="entry name" value="EPOXHYDRLASE"/>
</dbReference>
<keyword evidence="3" id="KW-1185">Reference proteome</keyword>
<feature type="domain" description="AB hydrolase-1" evidence="1">
    <location>
        <begin position="21"/>
        <end position="245"/>
    </location>
</feature>
<dbReference type="Proteomes" id="UP000198820">
    <property type="component" value="Unassembled WGS sequence"/>
</dbReference>
<dbReference type="Pfam" id="PF00561">
    <property type="entry name" value="Abhydrolase_1"/>
    <property type="match status" value="1"/>
</dbReference>
<evidence type="ECO:0000313" key="3">
    <source>
        <dbReference type="Proteomes" id="UP000198820"/>
    </source>
</evidence>
<dbReference type="RefSeq" id="WP_093238548.1">
    <property type="nucleotide sequence ID" value="NZ_FNQF01000001.1"/>
</dbReference>
<dbReference type="PANTHER" id="PTHR43798">
    <property type="entry name" value="MONOACYLGLYCEROL LIPASE"/>
    <property type="match status" value="1"/>
</dbReference>
<protein>
    <submittedName>
        <fullName evidence="2">Pimeloyl-ACP methyl ester carboxylesterase</fullName>
    </submittedName>
</protein>
<dbReference type="SUPFAM" id="SSF53474">
    <property type="entry name" value="alpha/beta-Hydrolases"/>
    <property type="match status" value="1"/>
</dbReference>
<gene>
    <name evidence="2" type="ORF">SAMN05421540_101345</name>
</gene>
<proteinExistence type="predicted"/>
<evidence type="ECO:0000259" key="1">
    <source>
        <dbReference type="Pfam" id="PF00561"/>
    </source>
</evidence>
<dbReference type="Gene3D" id="3.40.50.1820">
    <property type="entry name" value="alpha/beta hydrolase"/>
    <property type="match status" value="1"/>
</dbReference>
<dbReference type="STRING" id="908615.SAMN05421540_101345"/>
<dbReference type="InterPro" id="IPR050266">
    <property type="entry name" value="AB_hydrolase_sf"/>
</dbReference>
<dbReference type="EMBL" id="FNQF01000001">
    <property type="protein sequence ID" value="SDZ79953.1"/>
    <property type="molecule type" value="Genomic_DNA"/>
</dbReference>
<reference evidence="2 3" key="1">
    <citation type="submission" date="2016-10" db="EMBL/GenBank/DDBJ databases">
        <authorList>
            <person name="de Groot N.N."/>
        </authorList>
    </citation>
    <scope>NUCLEOTIDE SEQUENCE [LARGE SCALE GENOMIC DNA]</scope>
    <source>
        <strain evidence="2 3">DSM 23581</strain>
    </source>
</reference>
<accession>A0A1H3VYR3</accession>
<dbReference type="InterPro" id="IPR000073">
    <property type="entry name" value="AB_hydrolase_1"/>
</dbReference>
<name>A0A1H3VYR3_9FLAO</name>
<dbReference type="InterPro" id="IPR029058">
    <property type="entry name" value="AB_hydrolase_fold"/>
</dbReference>
<dbReference type="AlphaFoldDB" id="A0A1H3VYR3"/>